<evidence type="ECO:0000259" key="6">
    <source>
        <dbReference type="Pfam" id="PF01385"/>
    </source>
</evidence>
<evidence type="ECO:0000256" key="1">
    <source>
        <dbReference type="ARBA" id="ARBA00008761"/>
    </source>
</evidence>
<keyword evidence="4" id="KW-0238">DNA-binding</keyword>
<proteinExistence type="inferred from homology"/>
<evidence type="ECO:0000259" key="7">
    <source>
        <dbReference type="Pfam" id="PF07282"/>
    </source>
</evidence>
<keyword evidence="3" id="KW-0815">Transposition</keyword>
<organism evidence="8">
    <name type="scientific">viral metagenome</name>
    <dbReference type="NCBI Taxonomy" id="1070528"/>
    <lineage>
        <taxon>unclassified sequences</taxon>
        <taxon>metagenomes</taxon>
        <taxon>organismal metagenomes</taxon>
    </lineage>
</organism>
<accession>A0A6M3LU36</accession>
<evidence type="ECO:0000313" key="8">
    <source>
        <dbReference type="EMBL" id="QJA98303.1"/>
    </source>
</evidence>
<dbReference type="NCBIfam" id="NF040570">
    <property type="entry name" value="guided_TnpB"/>
    <property type="match status" value="1"/>
</dbReference>
<evidence type="ECO:0000256" key="3">
    <source>
        <dbReference type="ARBA" id="ARBA00022578"/>
    </source>
</evidence>
<comment type="similarity">
    <text evidence="2">In the N-terminal section; belongs to the transposase 2 family.</text>
</comment>
<name>A0A6M3LU36_9ZZZZ</name>
<reference evidence="8" key="1">
    <citation type="submission" date="2020-03" db="EMBL/GenBank/DDBJ databases">
        <title>The deep terrestrial virosphere.</title>
        <authorList>
            <person name="Holmfeldt K."/>
            <person name="Nilsson E."/>
            <person name="Simone D."/>
            <person name="Lopez-Fernandez M."/>
            <person name="Wu X."/>
            <person name="de Brujin I."/>
            <person name="Lundin D."/>
            <person name="Andersson A."/>
            <person name="Bertilsson S."/>
            <person name="Dopson M."/>
        </authorList>
    </citation>
    <scope>NUCLEOTIDE SEQUENCE</scope>
    <source>
        <strain evidence="8">MM171A01991</strain>
    </source>
</reference>
<dbReference type="PANTHER" id="PTHR30405:SF11">
    <property type="entry name" value="RNA-GUIDED DNA ENDONUCLEASE RV2885C-RELATED"/>
    <property type="match status" value="1"/>
</dbReference>
<evidence type="ECO:0000256" key="4">
    <source>
        <dbReference type="ARBA" id="ARBA00023125"/>
    </source>
</evidence>
<dbReference type="GO" id="GO:0003677">
    <property type="term" value="F:DNA binding"/>
    <property type="evidence" value="ECO:0007669"/>
    <property type="project" value="UniProtKB-KW"/>
</dbReference>
<dbReference type="InterPro" id="IPR051399">
    <property type="entry name" value="RNA-guided_DNA_endo/Transpos"/>
</dbReference>
<feature type="domain" description="Probable transposase IS891/IS1136/IS1341" evidence="6">
    <location>
        <begin position="156"/>
        <end position="247"/>
    </location>
</feature>
<sequence length="370" mass="41808">MKLIAQVKLQPTEQQADALLDTLEKANAACNYISDVAWDTKTFMQYDLHHACYYPVREKFGLSAQVTIRAEAKVADAYKLDRKHKRTFKEHGSIAYDERILSWRMGDQTVNIWTMSGRQRMPFLAGERQLQLLEHRQGQADLILRDGEWYLHQICEVTESDEFDPTGWLGVDLGVVNIAVTSDGDIFSGEKIESKRQWYEHRRAVLQSVGTKSAKRRLRQLSGRQQRFQRDTNHCISKTLVETAKGTERGIALENLKGIRSRQRLRHGQRSRHHNWAFAELRAFVSYKAALSGVPIEIVDPAYTSQTCPLCGHVSRSNRKSQSEFCCGRCEYVGLADYIAAQNIAGKGAVNAPTVSTDGNKGLSANCVTT</sequence>
<dbReference type="EMBL" id="MT143569">
    <property type="protein sequence ID" value="QJA98303.1"/>
    <property type="molecule type" value="Genomic_DNA"/>
</dbReference>
<protein>
    <submittedName>
        <fullName evidence="8">Putative transposase</fullName>
    </submittedName>
</protein>
<dbReference type="PANTHER" id="PTHR30405">
    <property type="entry name" value="TRANSPOSASE"/>
    <property type="match status" value="1"/>
</dbReference>
<dbReference type="Pfam" id="PF07282">
    <property type="entry name" value="Cas12f1-like_TNB"/>
    <property type="match status" value="1"/>
</dbReference>
<comment type="similarity">
    <text evidence="1">In the C-terminal section; belongs to the transposase 35 family.</text>
</comment>
<dbReference type="InterPro" id="IPR001959">
    <property type="entry name" value="Transposase"/>
</dbReference>
<dbReference type="NCBIfam" id="TIGR01766">
    <property type="entry name" value="IS200/IS605 family accessory protein TnpB-like domain"/>
    <property type="match status" value="1"/>
</dbReference>
<evidence type="ECO:0000256" key="5">
    <source>
        <dbReference type="ARBA" id="ARBA00023172"/>
    </source>
</evidence>
<dbReference type="AlphaFoldDB" id="A0A6M3LU36"/>
<feature type="domain" description="Cas12f1-like TNB" evidence="7">
    <location>
        <begin position="278"/>
        <end position="344"/>
    </location>
</feature>
<dbReference type="Pfam" id="PF01385">
    <property type="entry name" value="OrfB_IS605"/>
    <property type="match status" value="1"/>
</dbReference>
<dbReference type="InterPro" id="IPR010095">
    <property type="entry name" value="Cas12f1-like_TNB"/>
</dbReference>
<keyword evidence="5" id="KW-0233">DNA recombination</keyword>
<dbReference type="GO" id="GO:0032196">
    <property type="term" value="P:transposition"/>
    <property type="evidence" value="ECO:0007669"/>
    <property type="project" value="UniProtKB-KW"/>
</dbReference>
<dbReference type="GO" id="GO:0006310">
    <property type="term" value="P:DNA recombination"/>
    <property type="evidence" value="ECO:0007669"/>
    <property type="project" value="UniProtKB-KW"/>
</dbReference>
<evidence type="ECO:0000256" key="2">
    <source>
        <dbReference type="ARBA" id="ARBA00011044"/>
    </source>
</evidence>
<gene>
    <name evidence="8" type="ORF">MM171A01991_0011</name>
</gene>